<dbReference type="PANTHER" id="PTHR30069:SF53">
    <property type="entry name" value="COLICIN I RECEPTOR-RELATED"/>
    <property type="match status" value="1"/>
</dbReference>
<name>A0ABM5V463_9BURK</name>
<organism evidence="17 18">
    <name type="scientific">Herbaspirillum hiltneri N3</name>
    <dbReference type="NCBI Taxonomy" id="1262470"/>
    <lineage>
        <taxon>Bacteria</taxon>
        <taxon>Pseudomonadati</taxon>
        <taxon>Pseudomonadota</taxon>
        <taxon>Betaproteobacteria</taxon>
        <taxon>Burkholderiales</taxon>
        <taxon>Oxalobacteraceae</taxon>
        <taxon>Herbaspirillum</taxon>
    </lineage>
</organism>
<evidence type="ECO:0000256" key="11">
    <source>
        <dbReference type="ARBA" id="ARBA00023237"/>
    </source>
</evidence>
<evidence type="ECO:0000259" key="16">
    <source>
        <dbReference type="Pfam" id="PF07715"/>
    </source>
</evidence>
<evidence type="ECO:0000256" key="6">
    <source>
        <dbReference type="ARBA" id="ARBA00022729"/>
    </source>
</evidence>
<dbReference type="InterPro" id="IPR012910">
    <property type="entry name" value="Plug_dom"/>
</dbReference>
<evidence type="ECO:0000256" key="1">
    <source>
        <dbReference type="ARBA" id="ARBA00004571"/>
    </source>
</evidence>
<keyword evidence="7" id="KW-0406">Ion transport</keyword>
<dbReference type="Pfam" id="PF07715">
    <property type="entry name" value="Plug"/>
    <property type="match status" value="1"/>
</dbReference>
<keyword evidence="6 14" id="KW-0732">Signal</keyword>
<keyword evidence="9 12" id="KW-0472">Membrane</keyword>
<comment type="subcellular location">
    <subcellularLocation>
        <location evidence="1 12">Cell outer membrane</location>
        <topology evidence="1 12">Multi-pass membrane protein</topology>
    </subcellularLocation>
</comment>
<dbReference type="InterPro" id="IPR039426">
    <property type="entry name" value="TonB-dep_rcpt-like"/>
</dbReference>
<evidence type="ECO:0000313" key="17">
    <source>
        <dbReference type="EMBL" id="AKZ64326.1"/>
    </source>
</evidence>
<dbReference type="Proteomes" id="UP000063429">
    <property type="component" value="Chromosome"/>
</dbReference>
<dbReference type="Pfam" id="PF00593">
    <property type="entry name" value="TonB_dep_Rec_b-barrel"/>
    <property type="match status" value="1"/>
</dbReference>
<keyword evidence="8 13" id="KW-0798">TonB box</keyword>
<gene>
    <name evidence="17" type="ORF">F506_18120</name>
</gene>
<dbReference type="SUPFAM" id="SSF56935">
    <property type="entry name" value="Porins"/>
    <property type="match status" value="1"/>
</dbReference>
<keyword evidence="5 12" id="KW-0812">Transmembrane</keyword>
<evidence type="ECO:0000256" key="7">
    <source>
        <dbReference type="ARBA" id="ARBA00023065"/>
    </source>
</evidence>
<sequence length="755" mass="82661">MKNTNPFPFPLRPLLLAMIAAWSPLSQAQAQLQAQSEDSAALPEVVVKESRSVSEKNRLPTTTESITAAKAADTVNATSVEDTLKYLPNVLVRKRYIGDTQAPMSTRTTGINAGARSLIYADGMLLSALINNNNGNGSPRWFMVAPEEVERVDVLYGPFAAQYPGNSYGAVTEIATRMPDHFEASVKANTAFQDFSQYGTSNTYRAQEFSATLGNRSGDLSWWFSANHLDSYSQPVTYVTAATAPAGSIGGYAAQDRTGKNIVVLGANGLTHTVQDNAKIKLAYDFSPTLTAAYILGYWQNQADSHGQSYLRNAAGATVYPSGMASNNTGQEQWMQSLSVRRKTQGAFDWEAIASNFYTAKDIVRTSTGAYPAAQNSGNGTIADAGGTGWNTLDLKGVWRPDGLKGAHIVSFGGHYDQYKLVSPTYLTGNWVSGGNGALSTDSRGKTETSAVWAQDAWRLAQDWKATVGGRYEWWRAFGGYNYATASGGINQPEVRNSGFSPKLSVAWTPGEQWQVTGSFGKALRFPTVGELYQNVQGSDGIFRQPNPNLKPERVLSSELAIERALDKGKVRMSLFQEDVSNALISQTATLGTVVSSYTQNIDKTRQRGVELVLQKDDALIRGLEINGSLTYVDARILGNSSFVSATTTSVGKRTPYVPEWRATLVGTYRPDDKWAYTLAGRYSGRLYATVDNSDINTHTYQGFDSYVVFDARARYKVDKHWSTAVGIDNITNKDYFLFHPFPQRTLFAELKYDF</sequence>
<evidence type="ECO:0000256" key="8">
    <source>
        <dbReference type="ARBA" id="ARBA00023077"/>
    </source>
</evidence>
<feature type="chain" id="PRO_5045510544" evidence="14">
    <location>
        <begin position="29"/>
        <end position="755"/>
    </location>
</feature>
<evidence type="ECO:0000256" key="3">
    <source>
        <dbReference type="ARBA" id="ARBA00022448"/>
    </source>
</evidence>
<evidence type="ECO:0000256" key="4">
    <source>
        <dbReference type="ARBA" id="ARBA00022452"/>
    </source>
</evidence>
<keyword evidence="11 12" id="KW-0998">Cell outer membrane</keyword>
<dbReference type="EMBL" id="CP011409">
    <property type="protein sequence ID" value="AKZ64326.1"/>
    <property type="molecule type" value="Genomic_DNA"/>
</dbReference>
<keyword evidence="3 12" id="KW-0813">Transport</keyword>
<evidence type="ECO:0000256" key="10">
    <source>
        <dbReference type="ARBA" id="ARBA00023170"/>
    </source>
</evidence>
<evidence type="ECO:0000256" key="5">
    <source>
        <dbReference type="ARBA" id="ARBA00022692"/>
    </source>
</evidence>
<evidence type="ECO:0000256" key="9">
    <source>
        <dbReference type="ARBA" id="ARBA00023136"/>
    </source>
</evidence>
<evidence type="ECO:0000256" key="2">
    <source>
        <dbReference type="ARBA" id="ARBA00009810"/>
    </source>
</evidence>
<dbReference type="RefSeq" id="WP_053199752.1">
    <property type="nucleotide sequence ID" value="NZ_CP011409.1"/>
</dbReference>
<evidence type="ECO:0000256" key="13">
    <source>
        <dbReference type="RuleBase" id="RU003357"/>
    </source>
</evidence>
<comment type="similarity">
    <text evidence="2 12 13">Belongs to the TonB-dependent receptor family.</text>
</comment>
<evidence type="ECO:0000256" key="14">
    <source>
        <dbReference type="SAM" id="SignalP"/>
    </source>
</evidence>
<evidence type="ECO:0000256" key="12">
    <source>
        <dbReference type="PROSITE-ProRule" id="PRU01360"/>
    </source>
</evidence>
<keyword evidence="10 17" id="KW-0675">Receptor</keyword>
<dbReference type="InterPro" id="IPR036942">
    <property type="entry name" value="Beta-barrel_TonB_sf"/>
</dbReference>
<keyword evidence="18" id="KW-1185">Reference proteome</keyword>
<feature type="domain" description="TonB-dependent receptor plug" evidence="16">
    <location>
        <begin position="56"/>
        <end position="171"/>
    </location>
</feature>
<dbReference type="Gene3D" id="2.170.130.10">
    <property type="entry name" value="TonB-dependent receptor, plug domain"/>
    <property type="match status" value="1"/>
</dbReference>
<dbReference type="CDD" id="cd01347">
    <property type="entry name" value="ligand_gated_channel"/>
    <property type="match status" value="1"/>
</dbReference>
<keyword evidence="4 12" id="KW-1134">Transmembrane beta strand</keyword>
<accession>A0ABM5V463</accession>
<evidence type="ECO:0000259" key="15">
    <source>
        <dbReference type="Pfam" id="PF00593"/>
    </source>
</evidence>
<feature type="domain" description="TonB-dependent receptor-like beta-barrel" evidence="15">
    <location>
        <begin position="296"/>
        <end position="731"/>
    </location>
</feature>
<reference evidence="18" key="1">
    <citation type="journal article" date="2015" name="Genome Announc.">
        <title>Complete Genome Sequence of Herbaspirillum hiltneri N3 (DSM 17495), Isolated from Surface-Sterilized Wheat Roots.</title>
        <authorList>
            <person name="Guizelini D."/>
            <person name="Saizaki P.M."/>
            <person name="Coimbra N.A."/>
            <person name="Weiss V.A."/>
            <person name="Faoro H."/>
            <person name="Sfeir M.Z."/>
            <person name="Baura V.A."/>
            <person name="Monteiro R.A."/>
            <person name="Chubatsu L.S."/>
            <person name="Souza E.M."/>
            <person name="Cruz L.M."/>
            <person name="Pedrosa F.O."/>
            <person name="Raittz R.T."/>
            <person name="Marchaukoski J.N."/>
            <person name="Steffens M.B."/>
        </authorList>
    </citation>
    <scope>NUCLEOTIDE SEQUENCE [LARGE SCALE GENOMIC DNA]</scope>
    <source>
        <strain evidence="18">N3</strain>
    </source>
</reference>
<feature type="signal peptide" evidence="14">
    <location>
        <begin position="1"/>
        <end position="28"/>
    </location>
</feature>
<protein>
    <submittedName>
        <fullName evidence="17">TonB-dependent receptor</fullName>
    </submittedName>
</protein>
<dbReference type="Gene3D" id="2.40.170.20">
    <property type="entry name" value="TonB-dependent receptor, beta-barrel domain"/>
    <property type="match status" value="1"/>
</dbReference>
<dbReference type="InterPro" id="IPR037066">
    <property type="entry name" value="Plug_dom_sf"/>
</dbReference>
<dbReference type="PANTHER" id="PTHR30069">
    <property type="entry name" value="TONB-DEPENDENT OUTER MEMBRANE RECEPTOR"/>
    <property type="match status" value="1"/>
</dbReference>
<proteinExistence type="inferred from homology"/>
<dbReference type="InterPro" id="IPR000531">
    <property type="entry name" value="Beta-barrel_TonB"/>
</dbReference>
<evidence type="ECO:0000313" key="18">
    <source>
        <dbReference type="Proteomes" id="UP000063429"/>
    </source>
</evidence>
<dbReference type="PROSITE" id="PS52016">
    <property type="entry name" value="TONB_DEPENDENT_REC_3"/>
    <property type="match status" value="1"/>
</dbReference>